<dbReference type="AlphaFoldDB" id="A0A5K7XHM7"/>
<evidence type="ECO:0000313" key="1">
    <source>
        <dbReference type="EMBL" id="BBO34461.1"/>
    </source>
</evidence>
<reference evidence="2" key="1">
    <citation type="submission" date="2019-10" db="EMBL/GenBank/DDBJ databases">
        <title>Lacipirellula parvula gen. nov., sp. nov., representing a lineage of planctomycetes widespread in freshwater anoxic habitats, and description of the family Lacipirellulaceae.</title>
        <authorList>
            <person name="Dedysh S.N."/>
            <person name="Kulichevskaya I.S."/>
            <person name="Beletsky A.V."/>
            <person name="Rakitin A.L."/>
            <person name="Mardanov A.V."/>
            <person name="Ivanova A.A."/>
            <person name="Saltykova V.X."/>
            <person name="Rijpstra W.I.C."/>
            <person name="Sinninghe Damste J.S."/>
            <person name="Ravin N.V."/>
        </authorList>
    </citation>
    <scope>NUCLEOTIDE SEQUENCE [LARGE SCALE GENOMIC DNA]</scope>
    <source>
        <strain evidence="2">PX69</strain>
    </source>
</reference>
<proteinExistence type="predicted"/>
<dbReference type="EMBL" id="AP021861">
    <property type="protein sequence ID" value="BBO34461.1"/>
    <property type="molecule type" value="Genomic_DNA"/>
</dbReference>
<sequence length="129" mass="13946">MKTAQQILDSIDTLFGNVATDRQGTVEAMKLIARRANAYASLETEDWSDDLESLSDNQLVAEWRSGTAAAETELSNRHRAALVKSIATRTGDAEAAELIADAAFASARERFNPVTENFFCHLLAASVAA</sequence>
<dbReference type="KEGG" id="lpav:PLANPX_4073"/>
<organism evidence="1 2">
    <name type="scientific">Lacipirellula parvula</name>
    <dbReference type="NCBI Taxonomy" id="2650471"/>
    <lineage>
        <taxon>Bacteria</taxon>
        <taxon>Pseudomonadati</taxon>
        <taxon>Planctomycetota</taxon>
        <taxon>Planctomycetia</taxon>
        <taxon>Pirellulales</taxon>
        <taxon>Lacipirellulaceae</taxon>
        <taxon>Lacipirellula</taxon>
    </lineage>
</organism>
<protein>
    <submittedName>
        <fullName evidence="1">Uncharacterized protein</fullName>
    </submittedName>
</protein>
<dbReference type="RefSeq" id="WP_152100032.1">
    <property type="nucleotide sequence ID" value="NZ_AP021861.1"/>
</dbReference>
<gene>
    <name evidence="1" type="ORF">PLANPX_4073</name>
</gene>
<keyword evidence="2" id="KW-1185">Reference proteome</keyword>
<dbReference type="Proteomes" id="UP000326837">
    <property type="component" value="Chromosome"/>
</dbReference>
<dbReference type="Gene3D" id="1.10.1740.10">
    <property type="match status" value="1"/>
</dbReference>
<name>A0A5K7XHM7_9BACT</name>
<accession>A0A5K7XHM7</accession>
<evidence type="ECO:0000313" key="2">
    <source>
        <dbReference type="Proteomes" id="UP000326837"/>
    </source>
</evidence>